<accession>Q3IC54</accession>
<sequence length="49" mass="5867">MFALQHPQYKYSYIKYVTKSDDQSAMRKTKLKIKLDIRQRLLLKYVASG</sequence>
<reference evidence="1 2" key="1">
    <citation type="journal article" date="2005" name="Genome Res.">
        <title>Coping with cold: the genome of the versatile marine Antarctica bacterium Pseudoalteromonas haloplanktis TAC125.</title>
        <authorList>
            <person name="Medigue C."/>
            <person name="Krin E."/>
            <person name="Pascal G."/>
            <person name="Barbe V."/>
            <person name="Bernsel A."/>
            <person name="Bertin P."/>
            <person name="Cheung F."/>
            <person name="Cruveiller S."/>
            <person name="Damico S."/>
            <person name="Duilio A."/>
            <person name="Fang G."/>
            <person name="Feller G."/>
            <person name="Mangenot S."/>
            <person name="Marino G."/>
            <person name="Nilsson J."/>
            <person name="Parilli E."/>
            <person name="Rocha E."/>
            <person name="Rouy Z."/>
            <person name="Sekowska A."/>
            <person name="Tutino M.L."/>
            <person name="Vallenet D."/>
            <person name="von Heijne G."/>
            <person name="Danchin A."/>
        </authorList>
    </citation>
    <scope>NUCLEOTIDE SEQUENCE [LARGE SCALE GENOMIC DNA]</scope>
    <source>
        <strain evidence="2">TAC 125</strain>
    </source>
</reference>
<dbReference type="KEGG" id="pha:PSHAb0388"/>
<evidence type="ECO:0000313" key="1">
    <source>
        <dbReference type="EMBL" id="CAI89426.1"/>
    </source>
</evidence>
<gene>
    <name evidence="1" type="ordered locus">PSHAb0388</name>
</gene>
<dbReference type="HOGENOM" id="CLU_3139683_0_0_6"/>
<dbReference type="EMBL" id="CR954247">
    <property type="protein sequence ID" value="CAI89426.1"/>
    <property type="molecule type" value="Genomic_DNA"/>
</dbReference>
<dbReference type="Proteomes" id="UP000006843">
    <property type="component" value="Chromosome II"/>
</dbReference>
<evidence type="ECO:0000313" key="2">
    <source>
        <dbReference type="Proteomes" id="UP000006843"/>
    </source>
</evidence>
<dbReference type="AlphaFoldDB" id="Q3IC54"/>
<name>Q3IC54_PSET1</name>
<protein>
    <submittedName>
        <fullName evidence="1">Orphan protein</fullName>
    </submittedName>
</protein>
<dbReference type="STRING" id="326442.PSHAb0388"/>
<organism evidence="1 2">
    <name type="scientific">Pseudoalteromonas translucida (strain TAC 125)</name>
    <dbReference type="NCBI Taxonomy" id="326442"/>
    <lineage>
        <taxon>Bacteria</taxon>
        <taxon>Pseudomonadati</taxon>
        <taxon>Pseudomonadota</taxon>
        <taxon>Gammaproteobacteria</taxon>
        <taxon>Alteromonadales</taxon>
        <taxon>Pseudoalteromonadaceae</taxon>
        <taxon>Pseudoalteromonas</taxon>
    </lineage>
</organism>
<proteinExistence type="predicted"/>
<keyword evidence="2" id="KW-1185">Reference proteome</keyword>